<dbReference type="InterPro" id="IPR009056">
    <property type="entry name" value="Cyt_c-like_dom"/>
</dbReference>
<organism evidence="7 8">
    <name type="scientific">Sandarakinorhabdus fusca</name>
    <dbReference type="NCBI Taxonomy" id="1439888"/>
    <lineage>
        <taxon>Bacteria</taxon>
        <taxon>Pseudomonadati</taxon>
        <taxon>Pseudomonadota</taxon>
        <taxon>Alphaproteobacteria</taxon>
        <taxon>Sphingomonadales</taxon>
        <taxon>Sphingosinicellaceae</taxon>
        <taxon>Sandarakinorhabdus</taxon>
    </lineage>
</organism>
<keyword evidence="3 4" id="KW-0408">Iron</keyword>
<sequence>MRNLAAVAAVALSAGALHAQATTKSVWEGIYAPEQADRGQAQYTQRCAACHGVTLGGTGEAPALTGGEFVSHYDQLSVGDLFERVRTTMPQNDPGTLTRDQYADVVAFLLKSNGFPAGSTPLDRRTEVLATIGIQAQKPAAAQSGK</sequence>
<evidence type="ECO:0000259" key="6">
    <source>
        <dbReference type="PROSITE" id="PS51007"/>
    </source>
</evidence>
<name>A0A7C9KGJ2_9SPHN</name>
<dbReference type="Proteomes" id="UP000481327">
    <property type="component" value="Unassembled WGS sequence"/>
</dbReference>
<dbReference type="Gene3D" id="1.10.760.10">
    <property type="entry name" value="Cytochrome c-like domain"/>
    <property type="match status" value="1"/>
</dbReference>
<dbReference type="GO" id="GO:0046872">
    <property type="term" value="F:metal ion binding"/>
    <property type="evidence" value="ECO:0007669"/>
    <property type="project" value="UniProtKB-KW"/>
</dbReference>
<proteinExistence type="predicted"/>
<keyword evidence="1 4" id="KW-0349">Heme</keyword>
<feature type="domain" description="Cytochrome c" evidence="6">
    <location>
        <begin position="34"/>
        <end position="113"/>
    </location>
</feature>
<evidence type="ECO:0000256" key="4">
    <source>
        <dbReference type="PROSITE-ProRule" id="PRU00433"/>
    </source>
</evidence>
<dbReference type="GO" id="GO:0020037">
    <property type="term" value="F:heme binding"/>
    <property type="evidence" value="ECO:0007669"/>
    <property type="project" value="InterPro"/>
</dbReference>
<evidence type="ECO:0000256" key="5">
    <source>
        <dbReference type="SAM" id="SignalP"/>
    </source>
</evidence>
<keyword evidence="8" id="KW-1185">Reference proteome</keyword>
<accession>A0A7C9KGJ2</accession>
<dbReference type="OrthoDB" id="7255288at2"/>
<keyword evidence="5" id="KW-0732">Signal</keyword>
<evidence type="ECO:0000313" key="7">
    <source>
        <dbReference type="EMBL" id="MQT15721.1"/>
    </source>
</evidence>
<dbReference type="AlphaFoldDB" id="A0A7C9KGJ2"/>
<dbReference type="GO" id="GO:0009055">
    <property type="term" value="F:electron transfer activity"/>
    <property type="evidence" value="ECO:0007669"/>
    <property type="project" value="InterPro"/>
</dbReference>
<evidence type="ECO:0000256" key="3">
    <source>
        <dbReference type="ARBA" id="ARBA00023004"/>
    </source>
</evidence>
<dbReference type="RefSeq" id="WP_152577011.1">
    <property type="nucleotide sequence ID" value="NZ_JAATJI010000001.1"/>
</dbReference>
<dbReference type="PROSITE" id="PS51007">
    <property type="entry name" value="CYTC"/>
    <property type="match status" value="1"/>
</dbReference>
<feature type="chain" id="PRO_5029010008" evidence="5">
    <location>
        <begin position="20"/>
        <end position="146"/>
    </location>
</feature>
<protein>
    <submittedName>
        <fullName evidence="7">C-type cytochrome</fullName>
    </submittedName>
</protein>
<dbReference type="EMBL" id="WIOL01000001">
    <property type="protein sequence ID" value="MQT15721.1"/>
    <property type="molecule type" value="Genomic_DNA"/>
</dbReference>
<evidence type="ECO:0000256" key="2">
    <source>
        <dbReference type="ARBA" id="ARBA00022723"/>
    </source>
</evidence>
<feature type="signal peptide" evidence="5">
    <location>
        <begin position="1"/>
        <end position="19"/>
    </location>
</feature>
<evidence type="ECO:0000256" key="1">
    <source>
        <dbReference type="ARBA" id="ARBA00022617"/>
    </source>
</evidence>
<reference evidence="7 8" key="1">
    <citation type="submission" date="2019-09" db="EMBL/GenBank/DDBJ databases">
        <title>Polymorphobacter sp. isolated from a lake in China.</title>
        <authorList>
            <person name="Liu Z."/>
        </authorList>
    </citation>
    <scope>NUCLEOTIDE SEQUENCE [LARGE SCALE GENOMIC DNA]</scope>
    <source>
        <strain evidence="7 8">D40P</strain>
    </source>
</reference>
<gene>
    <name evidence="7" type="ORF">F3168_00380</name>
</gene>
<keyword evidence="2 4" id="KW-0479">Metal-binding</keyword>
<dbReference type="InterPro" id="IPR036909">
    <property type="entry name" value="Cyt_c-like_dom_sf"/>
</dbReference>
<dbReference type="Pfam" id="PF13442">
    <property type="entry name" value="Cytochrome_CBB3"/>
    <property type="match status" value="1"/>
</dbReference>
<evidence type="ECO:0000313" key="8">
    <source>
        <dbReference type="Proteomes" id="UP000481327"/>
    </source>
</evidence>
<dbReference type="SUPFAM" id="SSF46626">
    <property type="entry name" value="Cytochrome c"/>
    <property type="match status" value="1"/>
</dbReference>
<comment type="caution">
    <text evidence="7">The sequence shown here is derived from an EMBL/GenBank/DDBJ whole genome shotgun (WGS) entry which is preliminary data.</text>
</comment>